<evidence type="ECO:0000313" key="2">
    <source>
        <dbReference type="EMBL" id="GAP89774.1"/>
    </source>
</evidence>
<dbReference type="Proteomes" id="UP000054516">
    <property type="component" value="Unassembled WGS sequence"/>
</dbReference>
<dbReference type="EMBL" id="DF977481">
    <property type="protein sequence ID" value="GAP89774.1"/>
    <property type="molecule type" value="Genomic_DNA"/>
</dbReference>
<feature type="region of interest" description="Disordered" evidence="1">
    <location>
        <begin position="507"/>
        <end position="556"/>
    </location>
</feature>
<feature type="compositionally biased region" description="Polar residues" evidence="1">
    <location>
        <begin position="638"/>
        <end position="659"/>
    </location>
</feature>
<name>A0A1W2TN41_ROSNE</name>
<protein>
    <submittedName>
        <fullName evidence="2">Uncharacterized protein</fullName>
    </submittedName>
</protein>
<dbReference type="OrthoDB" id="3786931at2759"/>
<keyword evidence="3" id="KW-1185">Reference proteome</keyword>
<dbReference type="STRING" id="77044.A0A1W2TN41"/>
<proteinExistence type="predicted"/>
<sequence>MSSIWIEDLTDDQVGRITKLLARRPEYGISIPTRKWLQRQEEKIESLPKALLRPSVLRRIAMKIVDSIDPNIVDPQAILCKTHSNLNPFLVRRLFIAIAYEVTVYTDTLRSWPGRSWAFELSAFVGRLDSIAALWTEPELFQTIYGQAPFDSHHIFVQSSCEACCVAAIGANGRALADLRASLVDRIERRKAKASGKEPRLYRVVEAWIDQLRKGGEEKNRADECRKMSEATLVELRRVRPNLQAWRINLKKTQSELRAAQRPVFTQLKRTSSGAQITPLSTAGHHRRTRNGIPIALTDVERAEEHRRAAAMAGDSSESVYRPESVDGVSELNFRQQNAKDPILLGTPTGVGGRPVNPEPPRTSGLSDELPRQSFLNRFGSELPLADDNAGANQRENDVDPMEVSRAKVQQWWTNRLSHVQVDLDKGDAKPARSMVHPAFRPQDGMLAKSAIPAPLDLKKGGHSAATSAVWTDCSVYTLDPDATQQPVADNAPPVPRIPSAFQKMTTEEGRKPGRAPSHAGSSSSSSSSKKKDGGLNTPLNWPAAPVGRIPTPHYDAGGHRGPWAVASSVYSSHDVPSMSHSHGDTIESLSSRGGSGGANGPRQPQPPAVTVETVTENVRGWEFGGSRSDLAIHPDDSASNIGYNNGGRPTSSSYTQLDNFRGKM</sequence>
<reference evidence="2" key="1">
    <citation type="submission" date="2016-03" db="EMBL/GenBank/DDBJ databases">
        <title>Draft genome sequence of Rosellinia necatrix.</title>
        <authorList>
            <person name="Kanematsu S."/>
        </authorList>
    </citation>
    <scope>NUCLEOTIDE SEQUENCE [LARGE SCALE GENOMIC DNA]</scope>
    <source>
        <strain evidence="2">W97</strain>
    </source>
</reference>
<dbReference type="OMA" id="GANQREN"/>
<feature type="region of interest" description="Disordered" evidence="1">
    <location>
        <begin position="342"/>
        <end position="369"/>
    </location>
</feature>
<gene>
    <name evidence="2" type="ORF">SAMD00023353_3600710</name>
</gene>
<organism evidence="2">
    <name type="scientific">Rosellinia necatrix</name>
    <name type="common">White root-rot fungus</name>
    <dbReference type="NCBI Taxonomy" id="77044"/>
    <lineage>
        <taxon>Eukaryota</taxon>
        <taxon>Fungi</taxon>
        <taxon>Dikarya</taxon>
        <taxon>Ascomycota</taxon>
        <taxon>Pezizomycotina</taxon>
        <taxon>Sordariomycetes</taxon>
        <taxon>Xylariomycetidae</taxon>
        <taxon>Xylariales</taxon>
        <taxon>Xylariaceae</taxon>
        <taxon>Rosellinia</taxon>
    </lineage>
</organism>
<evidence type="ECO:0000256" key="1">
    <source>
        <dbReference type="SAM" id="MobiDB-lite"/>
    </source>
</evidence>
<evidence type="ECO:0000313" key="3">
    <source>
        <dbReference type="Proteomes" id="UP000054516"/>
    </source>
</evidence>
<dbReference type="AlphaFoldDB" id="A0A1W2TN41"/>
<accession>A0A1W2TN41</accession>
<feature type="region of interest" description="Disordered" evidence="1">
    <location>
        <begin position="626"/>
        <end position="665"/>
    </location>
</feature>
<feature type="region of interest" description="Disordered" evidence="1">
    <location>
        <begin position="574"/>
        <end position="609"/>
    </location>
</feature>